<dbReference type="PANTHER" id="PTHR45947">
    <property type="entry name" value="SULFOQUINOVOSYL TRANSFERASE SQD2"/>
    <property type="match status" value="1"/>
</dbReference>
<dbReference type="Pfam" id="PF13579">
    <property type="entry name" value="Glyco_trans_4_4"/>
    <property type="match status" value="1"/>
</dbReference>
<feature type="domain" description="Glycosyl transferase family 1" evidence="1">
    <location>
        <begin position="214"/>
        <end position="362"/>
    </location>
</feature>
<dbReference type="SUPFAM" id="SSF53756">
    <property type="entry name" value="UDP-Glycosyltransferase/glycogen phosphorylase"/>
    <property type="match status" value="1"/>
</dbReference>
<keyword evidence="4" id="KW-1185">Reference proteome</keyword>
<proteinExistence type="predicted"/>
<reference evidence="3 4" key="1">
    <citation type="submission" date="2024-09" db="EMBL/GenBank/DDBJ databases">
        <authorList>
            <person name="Sun Q."/>
            <person name="Mori K."/>
        </authorList>
    </citation>
    <scope>NUCLEOTIDE SEQUENCE [LARGE SCALE GENOMIC DNA]</scope>
    <source>
        <strain evidence="3 4">JCM 13503</strain>
    </source>
</reference>
<dbReference type="PANTHER" id="PTHR45947:SF13">
    <property type="entry name" value="TRANSFERASE"/>
    <property type="match status" value="1"/>
</dbReference>
<organism evidence="3 4">
    <name type="scientific">Deinococcus oregonensis</name>
    <dbReference type="NCBI Taxonomy" id="1805970"/>
    <lineage>
        <taxon>Bacteria</taxon>
        <taxon>Thermotogati</taxon>
        <taxon>Deinococcota</taxon>
        <taxon>Deinococci</taxon>
        <taxon>Deinococcales</taxon>
        <taxon>Deinococcaceae</taxon>
        <taxon>Deinococcus</taxon>
    </lineage>
</organism>
<feature type="domain" description="Glycosyltransferase subfamily 4-like N-terminal" evidence="2">
    <location>
        <begin position="24"/>
        <end position="199"/>
    </location>
</feature>
<dbReference type="InterPro" id="IPR050194">
    <property type="entry name" value="Glycosyltransferase_grp1"/>
</dbReference>
<evidence type="ECO:0000313" key="3">
    <source>
        <dbReference type="EMBL" id="MFB9993281.1"/>
    </source>
</evidence>
<dbReference type="CDD" id="cd03801">
    <property type="entry name" value="GT4_PimA-like"/>
    <property type="match status" value="1"/>
</dbReference>
<evidence type="ECO:0000259" key="2">
    <source>
        <dbReference type="Pfam" id="PF13579"/>
    </source>
</evidence>
<protein>
    <submittedName>
        <fullName evidence="3">Glycosyltransferase family 4 protein</fullName>
        <ecNumber evidence="3">2.4.-.-</ecNumber>
    </submittedName>
</protein>
<sequence>MKVLVAHNFYQQAGGEDEVFRAETQQLERLGVEVTRYTVHNDDLKGGSAARAALQTVWNPASARALAGIVKTKGIDVVHFHNTFPIISPAAYWGVKGSGAAVVQTLHNYRLMCVNHNFYRDGKPCQDCLGKTPPWPAVKHSCYRDSRAGSGVVAGMLTTHRMLGTYRRMVDVYISLTDFARGLYVQGGLPESRLVVKPNFLADDPGLGQHRGGYALFVGRLSPEKGVLTLLEAWKTLHTRLPLVIVGDGPLAAEAQAAADAYEGVTYLGRQDRARVARLMQEAATLVFPSEWYEGFPMTLLEAFATGLPVVASRIGSVAEVVEHDRTGRHFRPGDPQDLAAQVGWLLDHPEALTQMGRVARQTYEQSYTAERNGQLLQEIYSRAVWQAGAGAGTVLPTPGR</sequence>
<dbReference type="Gene3D" id="3.40.50.2000">
    <property type="entry name" value="Glycogen Phosphorylase B"/>
    <property type="match status" value="2"/>
</dbReference>
<evidence type="ECO:0000313" key="4">
    <source>
        <dbReference type="Proteomes" id="UP001589733"/>
    </source>
</evidence>
<dbReference type="InterPro" id="IPR028098">
    <property type="entry name" value="Glyco_trans_4-like_N"/>
</dbReference>
<keyword evidence="3" id="KW-0328">Glycosyltransferase</keyword>
<dbReference type="Proteomes" id="UP001589733">
    <property type="component" value="Unassembled WGS sequence"/>
</dbReference>
<dbReference type="RefSeq" id="WP_380011796.1">
    <property type="nucleotide sequence ID" value="NZ_JBHLYR010000045.1"/>
</dbReference>
<accession>A0ABV6B332</accession>
<dbReference type="EMBL" id="JBHLYR010000045">
    <property type="protein sequence ID" value="MFB9993281.1"/>
    <property type="molecule type" value="Genomic_DNA"/>
</dbReference>
<dbReference type="InterPro" id="IPR001296">
    <property type="entry name" value="Glyco_trans_1"/>
</dbReference>
<evidence type="ECO:0000259" key="1">
    <source>
        <dbReference type="Pfam" id="PF00534"/>
    </source>
</evidence>
<dbReference type="EC" id="2.4.-.-" evidence="3"/>
<dbReference type="GO" id="GO:0016757">
    <property type="term" value="F:glycosyltransferase activity"/>
    <property type="evidence" value="ECO:0007669"/>
    <property type="project" value="UniProtKB-KW"/>
</dbReference>
<comment type="caution">
    <text evidence="3">The sequence shown here is derived from an EMBL/GenBank/DDBJ whole genome shotgun (WGS) entry which is preliminary data.</text>
</comment>
<name>A0ABV6B332_9DEIO</name>
<gene>
    <name evidence="3" type="ORF">ACFFLM_15010</name>
</gene>
<keyword evidence="3" id="KW-0808">Transferase</keyword>
<dbReference type="Pfam" id="PF00534">
    <property type="entry name" value="Glycos_transf_1"/>
    <property type="match status" value="1"/>
</dbReference>